<dbReference type="GO" id="GO:0000976">
    <property type="term" value="F:transcription cis-regulatory region binding"/>
    <property type="evidence" value="ECO:0007669"/>
    <property type="project" value="TreeGrafter"/>
</dbReference>
<comment type="cofactor">
    <cofactor evidence="7">
        <name>Zn(2+)</name>
        <dbReference type="ChEBI" id="CHEBI:29105"/>
    </cofactor>
    <text evidence="7">Binds 1 zinc ion per subunit.</text>
</comment>
<sequence>MGNKKSRDEALQILRENNIRRTSARVYMLEAMQAAEVPLDAKEIFDKVVEKVGEDSIWLSTIYRNLEVFEEKELVHQVRMPESESIYYHLHEQEHKHYAICKNCRKEIHLDFCYLDELSDSLESQGFTPKYHRLEIFGLCKDCNTKSN</sequence>
<evidence type="ECO:0000313" key="9">
    <source>
        <dbReference type="EMBL" id="AVM42091.1"/>
    </source>
</evidence>
<keyword evidence="3 7" id="KW-0862">Zinc</keyword>
<keyword evidence="6" id="KW-0804">Transcription</keyword>
<dbReference type="Pfam" id="PF01475">
    <property type="entry name" value="FUR"/>
    <property type="match status" value="1"/>
</dbReference>
<evidence type="ECO:0000313" key="10">
    <source>
        <dbReference type="Proteomes" id="UP000237947"/>
    </source>
</evidence>
<evidence type="ECO:0000256" key="3">
    <source>
        <dbReference type="ARBA" id="ARBA00022833"/>
    </source>
</evidence>
<comment type="cofactor">
    <cofactor evidence="8">
        <name>Mn(2+)</name>
        <dbReference type="ChEBI" id="CHEBI:29035"/>
    </cofactor>
    <cofactor evidence="8">
        <name>Fe(2+)</name>
        <dbReference type="ChEBI" id="CHEBI:29033"/>
    </cofactor>
    <text evidence="8">Binds 1 Mn(2+) or Fe(2+) ion per subunit.</text>
</comment>
<evidence type="ECO:0000256" key="7">
    <source>
        <dbReference type="PIRSR" id="PIRSR602481-1"/>
    </source>
</evidence>
<reference evidence="10" key="1">
    <citation type="submission" date="2018-02" db="EMBL/GenBank/DDBJ databases">
        <authorList>
            <person name="Holder M.E."/>
            <person name="Ajami N.J."/>
            <person name="Petrosino J.F."/>
        </authorList>
    </citation>
    <scope>NUCLEOTIDE SEQUENCE [LARGE SCALE GENOMIC DNA]</scope>
    <source>
        <strain evidence="10">CCUG 47711</strain>
    </source>
</reference>
<dbReference type="OrthoDB" id="8659436at2"/>
<dbReference type="GO" id="GO:1900376">
    <property type="term" value="P:regulation of secondary metabolite biosynthetic process"/>
    <property type="evidence" value="ECO:0007669"/>
    <property type="project" value="TreeGrafter"/>
</dbReference>
<evidence type="ECO:0000256" key="1">
    <source>
        <dbReference type="ARBA" id="ARBA00007957"/>
    </source>
</evidence>
<evidence type="ECO:0000256" key="2">
    <source>
        <dbReference type="ARBA" id="ARBA00022491"/>
    </source>
</evidence>
<keyword evidence="8" id="KW-0408">Iron</keyword>
<evidence type="ECO:0000256" key="4">
    <source>
        <dbReference type="ARBA" id="ARBA00023015"/>
    </source>
</evidence>
<keyword evidence="2" id="KW-0678">Repressor</keyword>
<dbReference type="PANTHER" id="PTHR33202">
    <property type="entry name" value="ZINC UPTAKE REGULATION PROTEIN"/>
    <property type="match status" value="1"/>
</dbReference>
<dbReference type="EMBL" id="CP027226">
    <property type="protein sequence ID" value="AVM42091.1"/>
    <property type="molecule type" value="Genomic_DNA"/>
</dbReference>
<feature type="binding site" evidence="7">
    <location>
        <position position="101"/>
    </location>
    <ligand>
        <name>Zn(2+)</name>
        <dbReference type="ChEBI" id="CHEBI:29105"/>
    </ligand>
</feature>
<dbReference type="GO" id="GO:0008270">
    <property type="term" value="F:zinc ion binding"/>
    <property type="evidence" value="ECO:0007669"/>
    <property type="project" value="TreeGrafter"/>
</dbReference>
<dbReference type="Proteomes" id="UP000237947">
    <property type="component" value="Chromosome"/>
</dbReference>
<feature type="binding site" evidence="8">
    <location>
        <position position="132"/>
    </location>
    <ligand>
        <name>Fe cation</name>
        <dbReference type="ChEBI" id="CHEBI:24875"/>
    </ligand>
</feature>
<gene>
    <name evidence="9" type="ORF">C5Q98_02075</name>
</gene>
<keyword evidence="7" id="KW-0479">Metal-binding</keyword>
<dbReference type="AlphaFoldDB" id="A0A2S0KM36"/>
<dbReference type="GO" id="GO:0003700">
    <property type="term" value="F:DNA-binding transcription factor activity"/>
    <property type="evidence" value="ECO:0007669"/>
    <property type="project" value="InterPro"/>
</dbReference>
<dbReference type="CDD" id="cd07153">
    <property type="entry name" value="Fur_like"/>
    <property type="match status" value="1"/>
</dbReference>
<feature type="binding site" evidence="8">
    <location>
        <position position="95"/>
    </location>
    <ligand>
        <name>Fe cation</name>
        <dbReference type="ChEBI" id="CHEBI:24875"/>
    </ligand>
</feature>
<dbReference type="KEGG" id="fsa:C5Q98_02075"/>
<dbReference type="GO" id="GO:0045892">
    <property type="term" value="P:negative regulation of DNA-templated transcription"/>
    <property type="evidence" value="ECO:0007669"/>
    <property type="project" value="TreeGrafter"/>
</dbReference>
<proteinExistence type="inferred from homology"/>
<feature type="binding site" evidence="7">
    <location>
        <position position="140"/>
    </location>
    <ligand>
        <name>Zn(2+)</name>
        <dbReference type="ChEBI" id="CHEBI:29105"/>
    </ligand>
</feature>
<evidence type="ECO:0000256" key="8">
    <source>
        <dbReference type="PIRSR" id="PIRSR602481-2"/>
    </source>
</evidence>
<accession>A0A2S0KM36</accession>
<dbReference type="InterPro" id="IPR043135">
    <property type="entry name" value="Fur_C"/>
</dbReference>
<organism evidence="9 10">
    <name type="scientific">Fastidiosipila sanguinis</name>
    <dbReference type="NCBI Taxonomy" id="236753"/>
    <lineage>
        <taxon>Bacteria</taxon>
        <taxon>Bacillati</taxon>
        <taxon>Bacillota</taxon>
        <taxon>Clostridia</taxon>
        <taxon>Eubacteriales</taxon>
        <taxon>Oscillospiraceae</taxon>
        <taxon>Fastidiosipila</taxon>
    </lineage>
</organism>
<dbReference type="Gene3D" id="3.30.1490.190">
    <property type="match status" value="1"/>
</dbReference>
<dbReference type="SUPFAM" id="SSF46785">
    <property type="entry name" value="Winged helix' DNA-binding domain"/>
    <property type="match status" value="1"/>
</dbReference>
<keyword evidence="4" id="KW-0805">Transcription regulation</keyword>
<name>A0A2S0KM36_9FIRM</name>
<dbReference type="RefSeq" id="WP_106012077.1">
    <property type="nucleotide sequence ID" value="NZ_CP027226.1"/>
</dbReference>
<dbReference type="InterPro" id="IPR036388">
    <property type="entry name" value="WH-like_DNA-bd_sf"/>
</dbReference>
<protein>
    <submittedName>
        <fullName evidence="9">Transcriptional repressor</fullName>
    </submittedName>
</protein>
<keyword evidence="10" id="KW-1185">Reference proteome</keyword>
<dbReference type="Gene3D" id="1.10.10.10">
    <property type="entry name" value="Winged helix-like DNA-binding domain superfamily/Winged helix DNA-binding domain"/>
    <property type="match status" value="1"/>
</dbReference>
<dbReference type="InterPro" id="IPR036390">
    <property type="entry name" value="WH_DNA-bd_sf"/>
</dbReference>
<keyword evidence="5" id="KW-0238">DNA-binding</keyword>
<feature type="binding site" evidence="7">
    <location>
        <position position="104"/>
    </location>
    <ligand>
        <name>Zn(2+)</name>
        <dbReference type="ChEBI" id="CHEBI:29105"/>
    </ligand>
</feature>
<comment type="similarity">
    <text evidence="1">Belongs to the Fur family.</text>
</comment>
<evidence type="ECO:0000256" key="5">
    <source>
        <dbReference type="ARBA" id="ARBA00023125"/>
    </source>
</evidence>
<dbReference type="InterPro" id="IPR002481">
    <property type="entry name" value="FUR"/>
</dbReference>
<evidence type="ECO:0000256" key="6">
    <source>
        <dbReference type="ARBA" id="ARBA00023163"/>
    </source>
</evidence>
<dbReference type="PANTHER" id="PTHR33202:SF8">
    <property type="entry name" value="PEROXIDE-RESPONSIVE REPRESSOR PERR"/>
    <property type="match status" value="1"/>
</dbReference>
<feature type="binding site" evidence="7">
    <location>
        <position position="143"/>
    </location>
    <ligand>
        <name>Zn(2+)</name>
        <dbReference type="ChEBI" id="CHEBI:29105"/>
    </ligand>
</feature>